<protein>
    <recommendedName>
        <fullName evidence="3">dihydrofolate reductase</fullName>
        <ecNumber evidence="3">1.5.1.3</ecNumber>
    </recommendedName>
</protein>
<evidence type="ECO:0000256" key="3">
    <source>
        <dbReference type="ARBA" id="ARBA00012856"/>
    </source>
</evidence>
<keyword evidence="4" id="KW-0521">NADP</keyword>
<dbReference type="PANTHER" id="PTHR48069:SF6">
    <property type="entry name" value="DIHYDROFOLATE REDUCTASE"/>
    <property type="match status" value="1"/>
</dbReference>
<dbReference type="Pfam" id="PF00186">
    <property type="entry name" value="DHFR_1"/>
    <property type="match status" value="1"/>
</dbReference>
<dbReference type="PROSITE" id="PS51330">
    <property type="entry name" value="DHFR_2"/>
    <property type="match status" value="1"/>
</dbReference>
<dbReference type="CDD" id="cd00209">
    <property type="entry name" value="DHFR"/>
    <property type="match status" value="1"/>
</dbReference>
<name>A0A2K6S7R3_SAIBB</name>
<evidence type="ECO:0000313" key="9">
    <source>
        <dbReference type="Proteomes" id="UP000233220"/>
    </source>
</evidence>
<dbReference type="SUPFAM" id="SSF53597">
    <property type="entry name" value="Dihydrofolate reductase-like"/>
    <property type="match status" value="1"/>
</dbReference>
<evidence type="ECO:0000256" key="4">
    <source>
        <dbReference type="ARBA" id="ARBA00022857"/>
    </source>
</evidence>
<evidence type="ECO:0000256" key="2">
    <source>
        <dbReference type="ARBA" id="ARBA00009539"/>
    </source>
</evidence>
<dbReference type="InterPro" id="IPR012259">
    <property type="entry name" value="DHFR"/>
</dbReference>
<dbReference type="InterPro" id="IPR024072">
    <property type="entry name" value="DHFR-like_dom_sf"/>
</dbReference>
<keyword evidence="9" id="KW-1185">Reference proteome</keyword>
<sequence>MVRLLNCIIAVSQNMGISKIQGLPWPLLRNEFRYFQRMTTTSSVEGQQNLVIWGRKTCFSVPEKNQPLKYRINLVLSRELKEPPQGAHLLAWSLADALKFTEQPESANEVDVIWIEAMNHPDHLKLYGTRVTQDFEKYPGVLSNVQQEKGMKYKFEVCEKND</sequence>
<dbReference type="GO" id="GO:0005739">
    <property type="term" value="C:mitochondrion"/>
    <property type="evidence" value="ECO:0007669"/>
    <property type="project" value="TreeGrafter"/>
</dbReference>
<dbReference type="Ensembl" id="ENSSBOT00000018231.1">
    <property type="protein sequence ID" value="ENSSBOP00000003424.1"/>
    <property type="gene ID" value="ENSSBOG00000016630.1"/>
</dbReference>
<evidence type="ECO:0000256" key="5">
    <source>
        <dbReference type="ARBA" id="ARBA00023002"/>
    </source>
</evidence>
<reference evidence="8" key="1">
    <citation type="submission" date="2025-08" db="UniProtKB">
        <authorList>
            <consortium name="Ensembl"/>
        </authorList>
    </citation>
    <scope>IDENTIFICATION</scope>
</reference>
<evidence type="ECO:0000256" key="6">
    <source>
        <dbReference type="ARBA" id="ARBA00048873"/>
    </source>
</evidence>
<dbReference type="GO" id="GO:0004146">
    <property type="term" value="F:dihydrofolate reductase activity"/>
    <property type="evidence" value="ECO:0007669"/>
    <property type="project" value="UniProtKB-EC"/>
</dbReference>
<dbReference type="STRING" id="39432.ENSSBOP00000003424"/>
<dbReference type="EC" id="1.5.1.3" evidence="3"/>
<dbReference type="Gene3D" id="3.40.430.10">
    <property type="entry name" value="Dihydrofolate Reductase, subunit A"/>
    <property type="match status" value="1"/>
</dbReference>
<evidence type="ECO:0000259" key="7">
    <source>
        <dbReference type="PROSITE" id="PS51330"/>
    </source>
</evidence>
<dbReference type="GO" id="GO:0046452">
    <property type="term" value="P:dihydrofolate metabolic process"/>
    <property type="evidence" value="ECO:0007669"/>
    <property type="project" value="TreeGrafter"/>
</dbReference>
<evidence type="ECO:0000313" key="8">
    <source>
        <dbReference type="Ensembl" id="ENSSBOP00000003424.1"/>
    </source>
</evidence>
<organism evidence="8 9">
    <name type="scientific">Saimiri boliviensis boliviensis</name>
    <name type="common">Bolivian squirrel monkey</name>
    <dbReference type="NCBI Taxonomy" id="39432"/>
    <lineage>
        <taxon>Eukaryota</taxon>
        <taxon>Metazoa</taxon>
        <taxon>Chordata</taxon>
        <taxon>Craniata</taxon>
        <taxon>Vertebrata</taxon>
        <taxon>Euteleostomi</taxon>
        <taxon>Mammalia</taxon>
        <taxon>Eutheria</taxon>
        <taxon>Euarchontoglires</taxon>
        <taxon>Primates</taxon>
        <taxon>Haplorrhini</taxon>
        <taxon>Platyrrhini</taxon>
        <taxon>Cebidae</taxon>
        <taxon>Saimiriinae</taxon>
        <taxon>Saimiri</taxon>
    </lineage>
</organism>
<accession>A0A2K6S7R3</accession>
<dbReference type="GO" id="GO:0046654">
    <property type="term" value="P:tetrahydrofolate biosynthetic process"/>
    <property type="evidence" value="ECO:0007669"/>
    <property type="project" value="InterPro"/>
</dbReference>
<comment type="pathway">
    <text evidence="1">Cofactor biosynthesis; tetrahydrofolate biosynthesis; 5,6,7,8-tetrahydrofolate from 7,8-dihydrofolate: step 1/1.</text>
</comment>
<evidence type="ECO:0000256" key="1">
    <source>
        <dbReference type="ARBA" id="ARBA00004903"/>
    </source>
</evidence>
<dbReference type="Proteomes" id="UP000233220">
    <property type="component" value="Unplaced"/>
</dbReference>
<dbReference type="GO" id="GO:0046655">
    <property type="term" value="P:folic acid metabolic process"/>
    <property type="evidence" value="ECO:0007669"/>
    <property type="project" value="TreeGrafter"/>
</dbReference>
<comment type="catalytic activity">
    <reaction evidence="6">
        <text>(6S)-5,6,7,8-tetrahydrofolate + NADP(+) = 7,8-dihydrofolate + NADPH + H(+)</text>
        <dbReference type="Rhea" id="RHEA:15009"/>
        <dbReference type="ChEBI" id="CHEBI:15378"/>
        <dbReference type="ChEBI" id="CHEBI:57451"/>
        <dbReference type="ChEBI" id="CHEBI:57453"/>
        <dbReference type="ChEBI" id="CHEBI:57783"/>
        <dbReference type="ChEBI" id="CHEBI:58349"/>
        <dbReference type="EC" id="1.5.1.3"/>
    </reaction>
</comment>
<dbReference type="GO" id="GO:0050661">
    <property type="term" value="F:NADP binding"/>
    <property type="evidence" value="ECO:0007669"/>
    <property type="project" value="InterPro"/>
</dbReference>
<feature type="domain" description="DHFR" evidence="7">
    <location>
        <begin position="4"/>
        <end position="162"/>
    </location>
</feature>
<proteinExistence type="inferred from homology"/>
<dbReference type="PANTHER" id="PTHR48069">
    <property type="entry name" value="DIHYDROFOLATE REDUCTASE"/>
    <property type="match status" value="1"/>
</dbReference>
<reference evidence="8" key="2">
    <citation type="submission" date="2025-09" db="UniProtKB">
        <authorList>
            <consortium name="Ensembl"/>
        </authorList>
    </citation>
    <scope>IDENTIFICATION</scope>
</reference>
<dbReference type="OMA" id="NEVDVIW"/>
<dbReference type="AlphaFoldDB" id="A0A2K6S7R3"/>
<comment type="similarity">
    <text evidence="2">Belongs to the dihydrofolate reductase family.</text>
</comment>
<keyword evidence="5" id="KW-0560">Oxidoreductase</keyword>
<dbReference type="InterPro" id="IPR001796">
    <property type="entry name" value="DHFR_dom"/>
</dbReference>
<dbReference type="GeneTree" id="ENSGT00390000010283"/>